<reference evidence="5 6" key="1">
    <citation type="submission" date="2020-08" db="EMBL/GenBank/DDBJ databases">
        <title>Genomic Encyclopedia of Type Strains, Phase IV (KMG-IV): sequencing the most valuable type-strain genomes for metagenomic binning, comparative biology and taxonomic classification.</title>
        <authorList>
            <person name="Goeker M."/>
        </authorList>
    </citation>
    <scope>NUCLEOTIDE SEQUENCE [LARGE SCALE GENOMIC DNA]</scope>
    <source>
        <strain evidence="5 6">DSM 2461</strain>
    </source>
</reference>
<sequence length="280" mass="31035">MNNLLVLQSDFGLNDGAVSAMYGVAKGVSKDLEIHDLTHGITPFQILEGSYRLFQTVQFWPEGTVFVSVVDPGVGTTRKSVVAKTTTGHYIVTPDNGTLTHMKQKFGIESLREIDESVNRLKGSENSHTFHGRDVYAYTGARLASGVIDYEGVGPELNVDDIIEMDIEQALISEGRIDGTVEVLDIRFGHLWTNINGEMLDEAGFKLNDELEVLVTYKGERRYRSIVPYVRSFGNVGMLEPLIYVNSMLMAAVALHQGDFSATYKIGAGPEWKITLRKIK</sequence>
<dbReference type="EMBL" id="JACHGJ010000003">
    <property type="protein sequence ID" value="MBB6480525.1"/>
    <property type="molecule type" value="Genomic_DNA"/>
</dbReference>
<accession>A0A841R9E5</accession>
<keyword evidence="6" id="KW-1185">Reference proteome</keyword>
<dbReference type="Proteomes" id="UP000587760">
    <property type="component" value="Unassembled WGS sequence"/>
</dbReference>
<dbReference type="PIRSF" id="PIRSF006779">
    <property type="entry name" value="UCP006779"/>
    <property type="match status" value="1"/>
</dbReference>
<protein>
    <recommendedName>
        <fullName evidence="7">DNA-directed RNA polymerase subunit delta</fullName>
    </recommendedName>
</protein>
<evidence type="ECO:0000256" key="1">
    <source>
        <dbReference type="ARBA" id="ARBA00022691"/>
    </source>
</evidence>
<dbReference type="InterPro" id="IPR023227">
    <property type="entry name" value="SAM_OH_AdoTrfase_C_sf"/>
</dbReference>
<keyword evidence="1" id="KW-0949">S-adenosyl-L-methionine</keyword>
<feature type="domain" description="S-adenosyl-l-methionine hydroxide adenosyltransferase C-terminal" evidence="4">
    <location>
        <begin position="179"/>
        <end position="272"/>
    </location>
</feature>
<feature type="domain" description="S-adenosyl-l-methionine hydroxide adenosyltransferase N-terminal" evidence="3">
    <location>
        <begin position="5"/>
        <end position="151"/>
    </location>
</feature>
<dbReference type="InterPro" id="IPR046469">
    <property type="entry name" value="SAM_HAT_N"/>
</dbReference>
<dbReference type="InterPro" id="IPR046470">
    <property type="entry name" value="SAM_HAT_C"/>
</dbReference>
<dbReference type="AlphaFoldDB" id="A0A841R9E5"/>
<comment type="similarity">
    <text evidence="2">Belongs to the SAM hydrolase / SAM-dependent halogenase family.</text>
</comment>
<evidence type="ECO:0000313" key="5">
    <source>
        <dbReference type="EMBL" id="MBB6480525.1"/>
    </source>
</evidence>
<dbReference type="Gene3D" id="2.40.30.90">
    <property type="entry name" value="Bacterial fluorinating enzyme like"/>
    <property type="match status" value="1"/>
</dbReference>
<comment type="caution">
    <text evidence="5">The sequence shown here is derived from an EMBL/GenBank/DDBJ whole genome shotgun (WGS) entry which is preliminary data.</text>
</comment>
<gene>
    <name evidence="5" type="ORF">HNR50_002188</name>
</gene>
<dbReference type="SUPFAM" id="SSF101852">
    <property type="entry name" value="Bacterial fluorinating enzyme, C-terminal domain"/>
    <property type="match status" value="1"/>
</dbReference>
<evidence type="ECO:0000256" key="2">
    <source>
        <dbReference type="ARBA" id="ARBA00024035"/>
    </source>
</evidence>
<dbReference type="RefSeq" id="WP_184746784.1">
    <property type="nucleotide sequence ID" value="NZ_JACHGJ010000003.1"/>
</dbReference>
<dbReference type="Gene3D" id="3.40.50.10790">
    <property type="entry name" value="S-adenosyl-l-methionine hydroxide adenosyltransferase, N-terminal"/>
    <property type="match status" value="1"/>
</dbReference>
<proteinExistence type="inferred from homology"/>
<evidence type="ECO:0000259" key="3">
    <source>
        <dbReference type="Pfam" id="PF01887"/>
    </source>
</evidence>
<evidence type="ECO:0000259" key="4">
    <source>
        <dbReference type="Pfam" id="PF20257"/>
    </source>
</evidence>
<name>A0A841R9E5_9SPIO</name>
<evidence type="ECO:0008006" key="7">
    <source>
        <dbReference type="Google" id="ProtNLM"/>
    </source>
</evidence>
<dbReference type="InterPro" id="IPR023228">
    <property type="entry name" value="SAM_OH_AdoTrfase_N_sf"/>
</dbReference>
<dbReference type="PANTHER" id="PTHR35092:SF1">
    <property type="entry name" value="CHLORINASE MJ1651"/>
    <property type="match status" value="1"/>
</dbReference>
<dbReference type="SUPFAM" id="SSF102522">
    <property type="entry name" value="Bacterial fluorinating enzyme, N-terminal domain"/>
    <property type="match status" value="1"/>
</dbReference>
<evidence type="ECO:0000313" key="6">
    <source>
        <dbReference type="Proteomes" id="UP000587760"/>
    </source>
</evidence>
<dbReference type="Pfam" id="PF01887">
    <property type="entry name" value="SAM_HAT_N"/>
    <property type="match status" value="1"/>
</dbReference>
<dbReference type="Pfam" id="PF20257">
    <property type="entry name" value="SAM_HAT_C"/>
    <property type="match status" value="1"/>
</dbReference>
<dbReference type="InterPro" id="IPR002747">
    <property type="entry name" value="SAM_OH_AdoTrfase"/>
</dbReference>
<dbReference type="PANTHER" id="PTHR35092">
    <property type="entry name" value="CHLORINASE MJ1651"/>
    <property type="match status" value="1"/>
</dbReference>
<organism evidence="5 6">
    <name type="scientific">Spirochaeta isovalerica</name>
    <dbReference type="NCBI Taxonomy" id="150"/>
    <lineage>
        <taxon>Bacteria</taxon>
        <taxon>Pseudomonadati</taxon>
        <taxon>Spirochaetota</taxon>
        <taxon>Spirochaetia</taxon>
        <taxon>Spirochaetales</taxon>
        <taxon>Spirochaetaceae</taxon>
        <taxon>Spirochaeta</taxon>
    </lineage>
</organism>